<sequence length="223" mass="24711">MLVATAASARNRINLIEENSRWPIEPSHFKKDAHKFLTLASPLRGKARNRHVEESSLSLGCDRLRKHGLARAWWAKHANTLPRAPDTLEVVGHEDREEDGLLQKLLSVVKICDVVEHNIRALIDDLSLKHINQISVGADTVWVVVFHESLRGRFLLVRRRLQPRLVVVAASFAPGSTTAFIGGARARLCCRLAGVARVGWSLALRGRRLASGCARVVPPAARL</sequence>
<protein>
    <submittedName>
        <fullName evidence="1">Uncharacterized protein</fullName>
    </submittedName>
</protein>
<name>A0A7S3MLR3_9SPIT</name>
<gene>
    <name evidence="1" type="ORF">FEHR0123_LOCUS4616</name>
</gene>
<evidence type="ECO:0000313" key="1">
    <source>
        <dbReference type="EMBL" id="CAE0309700.1"/>
    </source>
</evidence>
<dbReference type="AlphaFoldDB" id="A0A7S3MLR3"/>
<dbReference type="EMBL" id="HBIE01014898">
    <property type="protein sequence ID" value="CAE0309700.1"/>
    <property type="molecule type" value="Transcribed_RNA"/>
</dbReference>
<proteinExistence type="predicted"/>
<organism evidence="1">
    <name type="scientific">Favella ehrenbergii</name>
    <dbReference type="NCBI Taxonomy" id="182087"/>
    <lineage>
        <taxon>Eukaryota</taxon>
        <taxon>Sar</taxon>
        <taxon>Alveolata</taxon>
        <taxon>Ciliophora</taxon>
        <taxon>Intramacronucleata</taxon>
        <taxon>Spirotrichea</taxon>
        <taxon>Choreotrichia</taxon>
        <taxon>Tintinnida</taxon>
        <taxon>Xystonellidae</taxon>
        <taxon>Favella</taxon>
    </lineage>
</organism>
<accession>A0A7S3MLR3</accession>
<reference evidence="1" key="1">
    <citation type="submission" date="2021-01" db="EMBL/GenBank/DDBJ databases">
        <authorList>
            <person name="Corre E."/>
            <person name="Pelletier E."/>
            <person name="Niang G."/>
            <person name="Scheremetjew M."/>
            <person name="Finn R."/>
            <person name="Kale V."/>
            <person name="Holt S."/>
            <person name="Cochrane G."/>
            <person name="Meng A."/>
            <person name="Brown T."/>
            <person name="Cohen L."/>
        </authorList>
    </citation>
    <scope>NUCLEOTIDE SEQUENCE</scope>
    <source>
        <strain evidence="1">Fehren 1</strain>
    </source>
</reference>